<feature type="domain" description="Flagellin N-terminal" evidence="4">
    <location>
        <begin position="6"/>
        <end position="136"/>
    </location>
</feature>
<sequence length="316" mass="34294">MPSLLTNTAAISALANLRQISHELGINQRQVSSGLRVQQASDDAAYWSIGTTMRSDNQALAAVEDALGLGAAAIDTAYAGMSSAIEVVQEIKAKLVTAREESVDKLKINEELDQLKEQIYSIVESASFSGQNWLHRIDAADDADKQIVGSFTRSGSSVSLQKLSYGMSNQWGTNHLIDENYHNGILTNVEFARDLGTATEWVLLSGKNHDIHEDMILTADTSAQDIDEMVSVLEMMLGAMADAGAKLGAISQRIEMQTEFVQVLQDAVDRGIGRLVDADLQEAATRSKALEVQQQLATQSLSIANSEPDILLRLFQ</sequence>
<dbReference type="RefSeq" id="WP_245135242.1">
    <property type="nucleotide sequence ID" value="NZ_CP128477.1"/>
</dbReference>
<name>A0ABT0CWZ7_9HYPH</name>
<dbReference type="InterPro" id="IPR001492">
    <property type="entry name" value="Flagellin"/>
</dbReference>
<evidence type="ECO:0000256" key="3">
    <source>
        <dbReference type="RuleBase" id="RU362073"/>
    </source>
</evidence>
<dbReference type="EMBL" id="JALAYX010000001">
    <property type="protein sequence ID" value="MCJ8237702.1"/>
    <property type="molecule type" value="Genomic_DNA"/>
</dbReference>
<dbReference type="PANTHER" id="PTHR42792">
    <property type="entry name" value="FLAGELLIN"/>
    <property type="match status" value="1"/>
</dbReference>
<gene>
    <name evidence="6" type="ORF">MKJ03_05135</name>
</gene>
<keyword evidence="2 3" id="KW-0975">Bacterial flagellum</keyword>
<dbReference type="InterPro" id="IPR046358">
    <property type="entry name" value="Flagellin_C"/>
</dbReference>
<keyword evidence="6" id="KW-0969">Cilium</keyword>
<dbReference type="InterPro" id="IPR001029">
    <property type="entry name" value="Flagellin_N"/>
</dbReference>
<proteinExistence type="inferred from homology"/>
<evidence type="ECO:0000313" key="6">
    <source>
        <dbReference type="EMBL" id="MCJ8237702.1"/>
    </source>
</evidence>
<accession>A0ABT0CWZ7</accession>
<comment type="similarity">
    <text evidence="1 3">Belongs to the bacterial flagellin family.</text>
</comment>
<comment type="function">
    <text evidence="3">Flagellin is the subunit protein which polymerizes to form the filaments of bacterial flagella.</text>
</comment>
<dbReference type="PRINTS" id="PR00207">
    <property type="entry name" value="FLAGELLIN"/>
</dbReference>
<dbReference type="Pfam" id="PF00669">
    <property type="entry name" value="Flagellin_N"/>
    <property type="match status" value="1"/>
</dbReference>
<reference evidence="6 7" key="1">
    <citation type="submission" date="2022-03" db="EMBL/GenBank/DDBJ databases">
        <title>Rhizobium SSM4.3 sp. nov., isolated from Sediment (Gouqi Island).</title>
        <authorList>
            <person name="Chen G."/>
        </authorList>
    </citation>
    <scope>NUCLEOTIDE SEQUENCE [LARGE SCALE GENOMIC DNA]</scope>
    <source>
        <strain evidence="6 7">SSM4.3</strain>
        <plasmid evidence="6">unnamed</plasmid>
    </source>
</reference>
<dbReference type="Proteomes" id="UP001522662">
    <property type="component" value="Unassembled WGS sequence"/>
</dbReference>
<dbReference type="Pfam" id="PF00700">
    <property type="entry name" value="Flagellin_C"/>
    <property type="match status" value="1"/>
</dbReference>
<dbReference type="PANTHER" id="PTHR42792:SF2">
    <property type="entry name" value="FLAGELLIN"/>
    <property type="match status" value="1"/>
</dbReference>
<evidence type="ECO:0000256" key="1">
    <source>
        <dbReference type="ARBA" id="ARBA00005709"/>
    </source>
</evidence>
<evidence type="ECO:0000259" key="5">
    <source>
        <dbReference type="Pfam" id="PF00700"/>
    </source>
</evidence>
<protein>
    <recommendedName>
        <fullName evidence="3">Flagellin</fullName>
    </recommendedName>
</protein>
<evidence type="ECO:0000259" key="4">
    <source>
        <dbReference type="Pfam" id="PF00669"/>
    </source>
</evidence>
<dbReference type="SUPFAM" id="SSF64518">
    <property type="entry name" value="Phase 1 flagellin"/>
    <property type="match status" value="1"/>
</dbReference>
<evidence type="ECO:0000256" key="2">
    <source>
        <dbReference type="ARBA" id="ARBA00023143"/>
    </source>
</evidence>
<keyword evidence="7" id="KW-1185">Reference proteome</keyword>
<keyword evidence="3" id="KW-0964">Secreted</keyword>
<dbReference type="Gene3D" id="1.20.1330.10">
    <property type="entry name" value="f41 fragment of flagellin, N-terminal domain"/>
    <property type="match status" value="1"/>
</dbReference>
<geneLocation type="plasmid" evidence="6">
    <name>unnamed</name>
</geneLocation>
<feature type="domain" description="Flagellin C-terminal" evidence="5">
    <location>
        <begin position="234"/>
        <end position="315"/>
    </location>
</feature>
<evidence type="ECO:0000313" key="7">
    <source>
        <dbReference type="Proteomes" id="UP001522662"/>
    </source>
</evidence>
<comment type="subcellular location">
    <subcellularLocation>
        <location evidence="3">Secreted</location>
    </subcellularLocation>
    <subcellularLocation>
        <location evidence="3">Bacterial flagellum</location>
    </subcellularLocation>
</comment>
<keyword evidence="6" id="KW-0614">Plasmid</keyword>
<organism evidence="6 7">
    <name type="scientific">Peteryoungia algae</name>
    <dbReference type="NCBI Taxonomy" id="2919917"/>
    <lineage>
        <taxon>Bacteria</taxon>
        <taxon>Pseudomonadati</taxon>
        <taxon>Pseudomonadota</taxon>
        <taxon>Alphaproteobacteria</taxon>
        <taxon>Hyphomicrobiales</taxon>
        <taxon>Rhizobiaceae</taxon>
        <taxon>Peteryoungia</taxon>
    </lineage>
</organism>
<comment type="caution">
    <text evidence="6">The sequence shown here is derived from an EMBL/GenBank/DDBJ whole genome shotgun (WGS) entry which is preliminary data.</text>
</comment>
<keyword evidence="6" id="KW-0966">Cell projection</keyword>
<keyword evidence="6" id="KW-0282">Flagellum</keyword>